<protein>
    <submittedName>
        <fullName evidence="1">Uncharacterized protein</fullName>
    </submittedName>
</protein>
<dbReference type="AlphaFoldDB" id="A0A0E9QKZ8"/>
<accession>A0A0E9QKZ8</accession>
<sequence length="30" mass="3426">MSTNTVVAILSENTTPFKVTPRRWGVNNYE</sequence>
<dbReference type="EMBL" id="GBXM01091839">
    <property type="protein sequence ID" value="JAH16738.1"/>
    <property type="molecule type" value="Transcribed_RNA"/>
</dbReference>
<organism evidence="1">
    <name type="scientific">Anguilla anguilla</name>
    <name type="common">European freshwater eel</name>
    <name type="synonym">Muraena anguilla</name>
    <dbReference type="NCBI Taxonomy" id="7936"/>
    <lineage>
        <taxon>Eukaryota</taxon>
        <taxon>Metazoa</taxon>
        <taxon>Chordata</taxon>
        <taxon>Craniata</taxon>
        <taxon>Vertebrata</taxon>
        <taxon>Euteleostomi</taxon>
        <taxon>Actinopterygii</taxon>
        <taxon>Neopterygii</taxon>
        <taxon>Teleostei</taxon>
        <taxon>Anguilliformes</taxon>
        <taxon>Anguillidae</taxon>
        <taxon>Anguilla</taxon>
    </lineage>
</organism>
<proteinExistence type="predicted"/>
<reference evidence="1" key="2">
    <citation type="journal article" date="2015" name="Fish Shellfish Immunol.">
        <title>Early steps in the European eel (Anguilla anguilla)-Vibrio vulnificus interaction in the gills: Role of the RtxA13 toxin.</title>
        <authorList>
            <person name="Callol A."/>
            <person name="Pajuelo D."/>
            <person name="Ebbesson L."/>
            <person name="Teles M."/>
            <person name="MacKenzie S."/>
            <person name="Amaro C."/>
        </authorList>
    </citation>
    <scope>NUCLEOTIDE SEQUENCE</scope>
</reference>
<reference evidence="1" key="1">
    <citation type="submission" date="2014-11" db="EMBL/GenBank/DDBJ databases">
        <authorList>
            <person name="Amaro Gonzalez C."/>
        </authorList>
    </citation>
    <scope>NUCLEOTIDE SEQUENCE</scope>
</reference>
<name>A0A0E9QKZ8_ANGAN</name>
<evidence type="ECO:0000313" key="1">
    <source>
        <dbReference type="EMBL" id="JAH16738.1"/>
    </source>
</evidence>